<evidence type="ECO:0000313" key="2">
    <source>
        <dbReference type="EMBL" id="KAL2056813.1"/>
    </source>
</evidence>
<evidence type="ECO:0000256" key="1">
    <source>
        <dbReference type="SAM" id="MobiDB-lite"/>
    </source>
</evidence>
<sequence>MDPQTPPISATKRTGSGISKTSVSSAIKQLKLRELLKRNNMPVGDLKAKTEYPEVLDLAKELVKGDRHSAIKADSVE</sequence>
<keyword evidence="3" id="KW-1185">Reference proteome</keyword>
<accession>A0ABR4BLH3</accession>
<protein>
    <submittedName>
        <fullName evidence="2">Uncharacterized protein</fullName>
    </submittedName>
</protein>
<dbReference type="EMBL" id="JBHFEH010000007">
    <property type="protein sequence ID" value="KAL2056813.1"/>
    <property type="molecule type" value="Genomic_DNA"/>
</dbReference>
<comment type="caution">
    <text evidence="2">The sequence shown here is derived from an EMBL/GenBank/DDBJ whole genome shotgun (WGS) entry which is preliminary data.</text>
</comment>
<gene>
    <name evidence="2" type="ORF">ABVK25_003208</name>
</gene>
<dbReference type="Proteomes" id="UP001590951">
    <property type="component" value="Unassembled WGS sequence"/>
</dbReference>
<evidence type="ECO:0000313" key="3">
    <source>
        <dbReference type="Proteomes" id="UP001590951"/>
    </source>
</evidence>
<name>A0ABR4BLH3_9LECA</name>
<feature type="region of interest" description="Disordered" evidence="1">
    <location>
        <begin position="1"/>
        <end position="23"/>
    </location>
</feature>
<organism evidence="2 3">
    <name type="scientific">Lepraria finkii</name>
    <dbReference type="NCBI Taxonomy" id="1340010"/>
    <lineage>
        <taxon>Eukaryota</taxon>
        <taxon>Fungi</taxon>
        <taxon>Dikarya</taxon>
        <taxon>Ascomycota</taxon>
        <taxon>Pezizomycotina</taxon>
        <taxon>Lecanoromycetes</taxon>
        <taxon>OSLEUM clade</taxon>
        <taxon>Lecanoromycetidae</taxon>
        <taxon>Lecanorales</taxon>
        <taxon>Lecanorineae</taxon>
        <taxon>Stereocaulaceae</taxon>
        <taxon>Lepraria</taxon>
    </lineage>
</organism>
<proteinExistence type="predicted"/>
<reference evidence="2 3" key="1">
    <citation type="submission" date="2024-09" db="EMBL/GenBank/DDBJ databases">
        <title>Rethinking Asexuality: The Enigmatic Case of Functional Sexual Genes in Lepraria (Stereocaulaceae).</title>
        <authorList>
            <person name="Doellman M."/>
            <person name="Sun Y."/>
            <person name="Barcenas-Pena A."/>
            <person name="Lumbsch H.T."/>
            <person name="Grewe F."/>
        </authorList>
    </citation>
    <scope>NUCLEOTIDE SEQUENCE [LARGE SCALE GENOMIC DNA]</scope>
    <source>
        <strain evidence="2 3">Grewe 0041</strain>
    </source>
</reference>
<feature type="compositionally biased region" description="Polar residues" evidence="1">
    <location>
        <begin position="7"/>
        <end position="23"/>
    </location>
</feature>